<sequence length="727" mass="80813">MVFMDEDGGIFHSPDDEVDHKKTVHGKINIGIANACRRYNIPDAVKTRDFYLSSGPVCRSYARQCASHVNSIRSSLAHDEAMGEMGASGETKSGRTVLFVRHGETIDKAFPEWYDMMKVDSVYKPYDLNQPPRLFDRPLCEYADDPPLSEMGSLTSQMVGRGMSRCHLHLKAVIASPSLMCIQTACTMARQIDSFRNRIIVEPGLFHWAGFHRPKWPKFVDFKSTSENGYFWLDNDYKPIISLKDMQNKINETIAQYNYRICYVMSQLMTKYLADNTKGLLVVVGHSSTLDFCARWLMGKSTVVNNAAGMTSLGVHYPFSCVLALDEMIADSHNNTNNSNNKHVWNLSAKRPIPPLTVAGYSNNADESFLKRSDVQAVRAPSNWSIMNTCVFNNLRLLHVVIPAMVSSSNSLYDQERTYSSLCLILITVSTYIFTVIIILTMCCGKETKEENEEQANQGKKASRTVSTKLSALDKESGSTSPKSRKPPQKKIPVNLAKSRRKFPAPSSSSAPKSSSSGGATVNDEGPKVLPVDQIFPYANAPGKEEEHSRLIGISFASTMANSMLETSESKSKEKLGSRSPALLKASSPPVPSFLRKTMIRTTTKEDDEAQNPMLLEMDPATIYKNAPVTKKDSSSQRNKNVSTYNKIVPKRGNKNDDLKSGCKMDVSASAMKDAYTSKKDDLMMVSFSAVPRATDDKEKSKKKVDESQYTPVSVLDITRRTTYGAI</sequence>
<evidence type="ECO:0000256" key="1">
    <source>
        <dbReference type="SAM" id="MobiDB-lite"/>
    </source>
</evidence>
<organism evidence="3 4">
    <name type="scientific">Romanomermis culicivorax</name>
    <name type="common">Nematode worm</name>
    <dbReference type="NCBI Taxonomy" id="13658"/>
    <lineage>
        <taxon>Eukaryota</taxon>
        <taxon>Metazoa</taxon>
        <taxon>Ecdysozoa</taxon>
        <taxon>Nematoda</taxon>
        <taxon>Enoplea</taxon>
        <taxon>Dorylaimia</taxon>
        <taxon>Mermithida</taxon>
        <taxon>Mermithoidea</taxon>
        <taxon>Mermithidae</taxon>
        <taxon>Romanomermis</taxon>
    </lineage>
</organism>
<protein>
    <submittedName>
        <fullName evidence="4">Uncharacterized protein</fullName>
    </submittedName>
</protein>
<dbReference type="GO" id="GO:0016791">
    <property type="term" value="F:phosphatase activity"/>
    <property type="evidence" value="ECO:0007669"/>
    <property type="project" value="UniProtKB-ARBA"/>
</dbReference>
<evidence type="ECO:0000313" key="4">
    <source>
        <dbReference type="WBParaSite" id="nRc.2.0.1.t33508-RA"/>
    </source>
</evidence>
<keyword evidence="3" id="KW-1185">Reference proteome</keyword>
<evidence type="ECO:0000256" key="2">
    <source>
        <dbReference type="SAM" id="Phobius"/>
    </source>
</evidence>
<dbReference type="WBParaSite" id="nRc.2.0.1.t33508-RA">
    <property type="protein sequence ID" value="nRc.2.0.1.t33508-RA"/>
    <property type="gene ID" value="nRc.2.0.1.g33508"/>
</dbReference>
<dbReference type="Proteomes" id="UP000887565">
    <property type="component" value="Unplaced"/>
</dbReference>
<dbReference type="AlphaFoldDB" id="A0A915K597"/>
<keyword evidence="2" id="KW-0812">Transmembrane</keyword>
<keyword evidence="2" id="KW-1133">Transmembrane helix</keyword>
<name>A0A915K597_ROMCU</name>
<feature type="compositionally biased region" description="Basic and acidic residues" evidence="1">
    <location>
        <begin position="568"/>
        <end position="577"/>
    </location>
</feature>
<dbReference type="InterPro" id="IPR051710">
    <property type="entry name" value="Phosphatase_SH3-domain"/>
</dbReference>
<dbReference type="SUPFAM" id="SSF53254">
    <property type="entry name" value="Phosphoglycerate mutase-like"/>
    <property type="match status" value="1"/>
</dbReference>
<proteinExistence type="predicted"/>
<feature type="compositionally biased region" description="Low complexity" evidence="1">
    <location>
        <begin position="504"/>
        <end position="517"/>
    </location>
</feature>
<feature type="region of interest" description="Disordered" evidence="1">
    <location>
        <begin position="565"/>
        <end position="590"/>
    </location>
</feature>
<dbReference type="PANTHER" id="PTHR16469:SF27">
    <property type="entry name" value="UBIQUITIN-ASSOCIATED AND SH3 DOMAIN-CONTAINING BA-RELATED"/>
    <property type="match status" value="1"/>
</dbReference>
<accession>A0A915K597</accession>
<evidence type="ECO:0000313" key="3">
    <source>
        <dbReference type="Proteomes" id="UP000887565"/>
    </source>
</evidence>
<dbReference type="InterPro" id="IPR029033">
    <property type="entry name" value="His_PPase_superfam"/>
</dbReference>
<feature type="region of interest" description="Disordered" evidence="1">
    <location>
        <begin position="453"/>
        <end position="528"/>
    </location>
</feature>
<feature type="transmembrane region" description="Helical" evidence="2">
    <location>
        <begin position="419"/>
        <end position="440"/>
    </location>
</feature>
<dbReference type="PANTHER" id="PTHR16469">
    <property type="entry name" value="UBIQUITIN-ASSOCIATED AND SH3 DOMAIN-CONTAINING BA-RELATED"/>
    <property type="match status" value="1"/>
</dbReference>
<dbReference type="Gene3D" id="3.40.50.1240">
    <property type="entry name" value="Phosphoglycerate mutase-like"/>
    <property type="match status" value="1"/>
</dbReference>
<feature type="compositionally biased region" description="Polar residues" evidence="1">
    <location>
        <begin position="455"/>
        <end position="470"/>
    </location>
</feature>
<keyword evidence="2" id="KW-0472">Membrane</keyword>
<reference evidence="4" key="1">
    <citation type="submission" date="2022-11" db="UniProtKB">
        <authorList>
            <consortium name="WormBaseParasite"/>
        </authorList>
    </citation>
    <scope>IDENTIFICATION</scope>
</reference>